<sequence>MSKQSKLDYIESCRARYPSRNRAGKSAMIDEVSDTLGLERKHTIKVLNGHVSLGQEAKKRGAKPIYGEAEKLVIVTIWKSSEQPCSTRLKEMLPLWLNSYERRHGKLESKTRQLVLSCSSRQLDRITKDHRAEGSGRIGRKVGRRSHRIKQSIEIKIPGIF</sequence>
<dbReference type="Proteomes" id="UP000624703">
    <property type="component" value="Unassembled WGS sequence"/>
</dbReference>
<comment type="caution">
    <text evidence="1">The sequence shown here is derived from an EMBL/GenBank/DDBJ whole genome shotgun (WGS) entry which is preliminary data.</text>
</comment>
<accession>A0A8J7SPQ6</accession>
<dbReference type="EMBL" id="JAENIM010000045">
    <property type="protein sequence ID" value="MBK1792498.1"/>
    <property type="molecule type" value="Genomic_DNA"/>
</dbReference>
<evidence type="ECO:0000313" key="2">
    <source>
        <dbReference type="Proteomes" id="UP000624703"/>
    </source>
</evidence>
<protein>
    <submittedName>
        <fullName evidence="1">Uncharacterized protein</fullName>
    </submittedName>
</protein>
<keyword evidence="2" id="KW-1185">Reference proteome</keyword>
<organism evidence="1 2">
    <name type="scientific">Persicirhabdus sediminis</name>
    <dbReference type="NCBI Taxonomy" id="454144"/>
    <lineage>
        <taxon>Bacteria</taxon>
        <taxon>Pseudomonadati</taxon>
        <taxon>Verrucomicrobiota</taxon>
        <taxon>Verrucomicrobiia</taxon>
        <taxon>Verrucomicrobiales</taxon>
        <taxon>Verrucomicrobiaceae</taxon>
        <taxon>Persicirhabdus</taxon>
    </lineage>
</organism>
<gene>
    <name evidence="1" type="ORF">JIN82_15140</name>
</gene>
<dbReference type="AlphaFoldDB" id="A0A8J7SPQ6"/>
<reference evidence="1" key="1">
    <citation type="submission" date="2021-01" db="EMBL/GenBank/DDBJ databases">
        <title>Modified the classification status of verrucomicrobia.</title>
        <authorList>
            <person name="Feng X."/>
        </authorList>
    </citation>
    <scope>NUCLEOTIDE SEQUENCE</scope>
    <source>
        <strain evidence="1">_KCTC 22039</strain>
    </source>
</reference>
<proteinExistence type="predicted"/>
<name>A0A8J7SPQ6_9BACT</name>
<evidence type="ECO:0000313" key="1">
    <source>
        <dbReference type="EMBL" id="MBK1792498.1"/>
    </source>
</evidence>